<keyword evidence="6" id="KW-0732">Signal</keyword>
<evidence type="ECO:0000256" key="4">
    <source>
        <dbReference type="ARBA" id="ARBA00022807"/>
    </source>
</evidence>
<feature type="region of interest" description="Disordered" evidence="5">
    <location>
        <begin position="26"/>
        <end position="58"/>
    </location>
</feature>
<evidence type="ECO:0000256" key="1">
    <source>
        <dbReference type="ARBA" id="ARBA00007074"/>
    </source>
</evidence>
<keyword evidence="3 8" id="KW-0378">Hydrolase</keyword>
<organism evidence="8 9">
    <name type="scientific">[Eubacterium] siraeum</name>
    <dbReference type="NCBI Taxonomy" id="39492"/>
    <lineage>
        <taxon>Bacteria</taxon>
        <taxon>Bacillati</taxon>
        <taxon>Bacillota</taxon>
        <taxon>Clostridia</taxon>
        <taxon>Eubacteriales</taxon>
        <taxon>Oscillospiraceae</taxon>
        <taxon>Oscillospiraceae incertae sedis</taxon>
    </lineage>
</organism>
<dbReference type="OrthoDB" id="9808890at2"/>
<dbReference type="Gene3D" id="3.90.1720.10">
    <property type="entry name" value="endopeptidase domain like (from Nostoc punctiforme)"/>
    <property type="match status" value="1"/>
</dbReference>
<reference evidence="8 9" key="1">
    <citation type="submission" date="2015-09" db="EMBL/GenBank/DDBJ databases">
        <authorList>
            <consortium name="Pathogen Informatics"/>
        </authorList>
    </citation>
    <scope>NUCLEOTIDE SEQUENCE [LARGE SCALE GENOMIC DNA]</scope>
    <source>
        <strain evidence="8 9">2789STDY5834928</strain>
    </source>
</reference>
<keyword evidence="2" id="KW-0645">Protease</keyword>
<dbReference type="InterPro" id="IPR051202">
    <property type="entry name" value="Peptidase_C40"/>
</dbReference>
<dbReference type="GO" id="GO:0006508">
    <property type="term" value="P:proteolysis"/>
    <property type="evidence" value="ECO:0007669"/>
    <property type="project" value="UniProtKB-KW"/>
</dbReference>
<dbReference type="AlphaFoldDB" id="A0A174Z3Y0"/>
<dbReference type="SUPFAM" id="SSF54001">
    <property type="entry name" value="Cysteine proteinases"/>
    <property type="match status" value="1"/>
</dbReference>
<evidence type="ECO:0000256" key="3">
    <source>
        <dbReference type="ARBA" id="ARBA00022801"/>
    </source>
</evidence>
<dbReference type="PANTHER" id="PTHR47053:SF1">
    <property type="entry name" value="MUREIN DD-ENDOPEPTIDASE MEPH-RELATED"/>
    <property type="match status" value="1"/>
</dbReference>
<dbReference type="EC" id="3.4.19.-" evidence="8"/>
<dbReference type="PROSITE" id="PS51257">
    <property type="entry name" value="PROKAR_LIPOPROTEIN"/>
    <property type="match status" value="1"/>
</dbReference>
<feature type="domain" description="NlpC/P60" evidence="7">
    <location>
        <begin position="74"/>
        <end position="202"/>
    </location>
</feature>
<evidence type="ECO:0000313" key="9">
    <source>
        <dbReference type="Proteomes" id="UP000095662"/>
    </source>
</evidence>
<accession>A0A174Z3Y0</accession>
<name>A0A174Z3Y0_9FIRM</name>
<protein>
    <submittedName>
        <fullName evidence="8">Gamma-DL-glutamyl hydrolase</fullName>
        <ecNumber evidence="8">3.4.19.-</ecNumber>
    </submittedName>
</protein>
<keyword evidence="4" id="KW-0788">Thiol protease</keyword>
<dbReference type="Pfam" id="PF00877">
    <property type="entry name" value="NLPC_P60"/>
    <property type="match status" value="1"/>
</dbReference>
<comment type="similarity">
    <text evidence="1">Belongs to the peptidase C40 family.</text>
</comment>
<evidence type="ECO:0000256" key="5">
    <source>
        <dbReference type="SAM" id="MobiDB-lite"/>
    </source>
</evidence>
<dbReference type="EMBL" id="CZBY01000002">
    <property type="protein sequence ID" value="CUQ82143.1"/>
    <property type="molecule type" value="Genomic_DNA"/>
</dbReference>
<feature type="compositionally biased region" description="Polar residues" evidence="5">
    <location>
        <begin position="44"/>
        <end position="58"/>
    </location>
</feature>
<dbReference type="PROSITE" id="PS51935">
    <property type="entry name" value="NLPC_P60"/>
    <property type="match status" value="1"/>
</dbReference>
<sequence>MKRYAVTLFIAALALALVPALSGCGSDNTSSDNSTPDITSTTPQSTDSEPSSQQTTVSDIISLPESSDNSSTINDLRTQIVSTAEALVGVDYVSGMATPEQGFDNSGLIYYVLRENGFINCPRGTAAQKEMGTTVALSEIEPGDILFFTDKDSETGEMIDFAGIYTGNGQLIYSPYPGEKVKFADLNSSYWQNCFSRAVRVA</sequence>
<evidence type="ECO:0000256" key="2">
    <source>
        <dbReference type="ARBA" id="ARBA00022670"/>
    </source>
</evidence>
<gene>
    <name evidence="8" type="primary">pgdS</name>
    <name evidence="8" type="ORF">ERS852540_00423</name>
</gene>
<feature type="compositionally biased region" description="Low complexity" evidence="5">
    <location>
        <begin position="26"/>
        <end position="43"/>
    </location>
</feature>
<feature type="chain" id="PRO_5038872450" evidence="6">
    <location>
        <begin position="23"/>
        <end position="202"/>
    </location>
</feature>
<dbReference type="Proteomes" id="UP000095662">
    <property type="component" value="Unassembled WGS sequence"/>
</dbReference>
<dbReference type="STRING" id="39492.ERS852540_00423"/>
<dbReference type="InterPro" id="IPR000064">
    <property type="entry name" value="NLP_P60_dom"/>
</dbReference>
<feature type="signal peptide" evidence="6">
    <location>
        <begin position="1"/>
        <end position="22"/>
    </location>
</feature>
<dbReference type="InterPro" id="IPR038765">
    <property type="entry name" value="Papain-like_cys_pep_sf"/>
</dbReference>
<evidence type="ECO:0000259" key="7">
    <source>
        <dbReference type="PROSITE" id="PS51935"/>
    </source>
</evidence>
<proteinExistence type="inferred from homology"/>
<evidence type="ECO:0000256" key="6">
    <source>
        <dbReference type="SAM" id="SignalP"/>
    </source>
</evidence>
<dbReference type="GO" id="GO:0008234">
    <property type="term" value="F:cysteine-type peptidase activity"/>
    <property type="evidence" value="ECO:0007669"/>
    <property type="project" value="UniProtKB-KW"/>
</dbReference>
<evidence type="ECO:0000313" key="8">
    <source>
        <dbReference type="EMBL" id="CUQ82143.1"/>
    </source>
</evidence>
<dbReference type="PANTHER" id="PTHR47053">
    <property type="entry name" value="MUREIN DD-ENDOPEPTIDASE MEPH-RELATED"/>
    <property type="match status" value="1"/>
</dbReference>